<dbReference type="EMBL" id="JACSQB010000048">
    <property type="protein sequence ID" value="MBD8046707.1"/>
    <property type="molecule type" value="Genomic_DNA"/>
</dbReference>
<evidence type="ECO:0000256" key="7">
    <source>
        <dbReference type="ARBA" id="ARBA00023136"/>
    </source>
</evidence>
<dbReference type="Gene3D" id="3.40.50.300">
    <property type="entry name" value="P-loop containing nucleotide triphosphate hydrolases"/>
    <property type="match status" value="1"/>
</dbReference>
<evidence type="ECO:0000256" key="5">
    <source>
        <dbReference type="ARBA" id="ARBA00022741"/>
    </source>
</evidence>
<dbReference type="GO" id="GO:0005524">
    <property type="term" value="F:ATP binding"/>
    <property type="evidence" value="ECO:0007669"/>
    <property type="project" value="UniProtKB-KW"/>
</dbReference>
<evidence type="ECO:0000256" key="3">
    <source>
        <dbReference type="ARBA" id="ARBA00022448"/>
    </source>
</evidence>
<dbReference type="InterPro" id="IPR003593">
    <property type="entry name" value="AAA+_ATPase"/>
</dbReference>
<keyword evidence="7" id="KW-0472">Membrane</keyword>
<dbReference type="SMART" id="SM00382">
    <property type="entry name" value="AAA"/>
    <property type="match status" value="1"/>
</dbReference>
<keyword evidence="4" id="KW-1003">Cell membrane</keyword>
<dbReference type="Proteomes" id="UP000627166">
    <property type="component" value="Unassembled WGS sequence"/>
</dbReference>
<comment type="similarity">
    <text evidence="2">Belongs to the ABC transporter superfamily.</text>
</comment>
<name>A0ABR8YRD8_9CLOT</name>
<dbReference type="PROSITE" id="PS50893">
    <property type="entry name" value="ABC_TRANSPORTER_2"/>
    <property type="match status" value="1"/>
</dbReference>
<keyword evidence="10" id="KW-1185">Reference proteome</keyword>
<evidence type="ECO:0000256" key="1">
    <source>
        <dbReference type="ARBA" id="ARBA00004202"/>
    </source>
</evidence>
<dbReference type="CDD" id="cd03257">
    <property type="entry name" value="ABC_NikE_OppD_transporters"/>
    <property type="match status" value="1"/>
</dbReference>
<dbReference type="NCBIfam" id="TIGR01727">
    <property type="entry name" value="oligo_HPY"/>
    <property type="match status" value="1"/>
</dbReference>
<evidence type="ECO:0000256" key="2">
    <source>
        <dbReference type="ARBA" id="ARBA00005417"/>
    </source>
</evidence>
<dbReference type="InterPro" id="IPR013563">
    <property type="entry name" value="Oligopep_ABC_C"/>
</dbReference>
<evidence type="ECO:0000256" key="4">
    <source>
        <dbReference type="ARBA" id="ARBA00022475"/>
    </source>
</evidence>
<keyword evidence="5" id="KW-0547">Nucleotide-binding</keyword>
<dbReference type="Pfam" id="PF08352">
    <property type="entry name" value="oligo_HPY"/>
    <property type="match status" value="1"/>
</dbReference>
<accession>A0ABR8YRD8</accession>
<dbReference type="InterPro" id="IPR027417">
    <property type="entry name" value="P-loop_NTPase"/>
</dbReference>
<comment type="subcellular location">
    <subcellularLocation>
        <location evidence="1">Cell membrane</location>
        <topology evidence="1">Peripheral membrane protein</topology>
    </subcellularLocation>
</comment>
<dbReference type="SUPFAM" id="SSF52540">
    <property type="entry name" value="P-loop containing nucleoside triphosphate hydrolases"/>
    <property type="match status" value="1"/>
</dbReference>
<dbReference type="InterPro" id="IPR050388">
    <property type="entry name" value="ABC_Ni/Peptide_Import"/>
</dbReference>
<evidence type="ECO:0000313" key="9">
    <source>
        <dbReference type="EMBL" id="MBD8046707.1"/>
    </source>
</evidence>
<dbReference type="PANTHER" id="PTHR43297:SF2">
    <property type="entry name" value="DIPEPTIDE TRANSPORT ATP-BINDING PROTEIN DPPD"/>
    <property type="match status" value="1"/>
</dbReference>
<gene>
    <name evidence="9" type="ORF">H9637_06570</name>
</gene>
<evidence type="ECO:0000313" key="10">
    <source>
        <dbReference type="Proteomes" id="UP000627166"/>
    </source>
</evidence>
<organism evidence="9 10">
    <name type="scientific">Clostridium faecium</name>
    <dbReference type="NCBI Taxonomy" id="2762223"/>
    <lineage>
        <taxon>Bacteria</taxon>
        <taxon>Bacillati</taxon>
        <taxon>Bacillota</taxon>
        <taxon>Clostridia</taxon>
        <taxon>Eubacteriales</taxon>
        <taxon>Clostridiaceae</taxon>
        <taxon>Clostridium</taxon>
    </lineage>
</organism>
<protein>
    <submittedName>
        <fullName evidence="9">ABC transporter ATP-binding protein</fullName>
    </submittedName>
</protein>
<reference evidence="9 10" key="1">
    <citation type="submission" date="2020-08" db="EMBL/GenBank/DDBJ databases">
        <title>A Genomic Blueprint of the Chicken Gut Microbiome.</title>
        <authorList>
            <person name="Gilroy R."/>
            <person name="Ravi A."/>
            <person name="Getino M."/>
            <person name="Pursley I."/>
            <person name="Horton D.L."/>
            <person name="Alikhan N.-F."/>
            <person name="Baker D."/>
            <person name="Gharbi K."/>
            <person name="Hall N."/>
            <person name="Watson M."/>
            <person name="Adriaenssens E.M."/>
            <person name="Foster-Nyarko E."/>
            <person name="Jarju S."/>
            <person name="Secka A."/>
            <person name="Antonio M."/>
            <person name="Oren A."/>
            <person name="Chaudhuri R."/>
            <person name="La Ragione R.M."/>
            <person name="Hildebrand F."/>
            <person name="Pallen M.J."/>
        </authorList>
    </citation>
    <scope>NUCLEOTIDE SEQUENCE [LARGE SCALE GENOMIC DNA]</scope>
    <source>
        <strain evidence="9 10">N37</strain>
    </source>
</reference>
<keyword evidence="6 9" id="KW-0067">ATP-binding</keyword>
<feature type="domain" description="ABC transporter" evidence="8">
    <location>
        <begin position="6"/>
        <end position="257"/>
    </location>
</feature>
<dbReference type="InterPro" id="IPR003439">
    <property type="entry name" value="ABC_transporter-like_ATP-bd"/>
</dbReference>
<proteinExistence type="inferred from homology"/>
<dbReference type="RefSeq" id="WP_191739682.1">
    <property type="nucleotide sequence ID" value="NZ_JACSQB010000048.1"/>
</dbReference>
<dbReference type="PANTHER" id="PTHR43297">
    <property type="entry name" value="OLIGOPEPTIDE TRANSPORT ATP-BINDING PROTEIN APPD"/>
    <property type="match status" value="1"/>
</dbReference>
<dbReference type="InterPro" id="IPR017871">
    <property type="entry name" value="ABC_transporter-like_CS"/>
</dbReference>
<sequence>MEDNILEVIDLTTSFKGDEGKIKAVDGVSFNLKRGNVLGIVGESGCGKSITAMSIMRLVEKQNGVIEKGSILFEGKDLLKLNELEMNSIKGNEITMIFQEPMISLNPVLKIGDQIGEILKVHRNVKGTENKKRVIEMLKLVGIKRAEQVINEYPHKLSGGMCQRVMIAMALCCTPKLLIADEPTTALDVTVQAQVLDLINDLKDKLNMSVIFITHDLGVICEVADEVMVMYAGNVVEKASIEEIFDNPVHPYTIGLINSRPENFKKGEPLKCIRGKVPKLSDILEGCPFADRCDYVMDKCMKYKPNLKFIKDGHEVRCFRYDLKEEGKVNE</sequence>
<comment type="caution">
    <text evidence="9">The sequence shown here is derived from an EMBL/GenBank/DDBJ whole genome shotgun (WGS) entry which is preliminary data.</text>
</comment>
<evidence type="ECO:0000256" key="6">
    <source>
        <dbReference type="ARBA" id="ARBA00022840"/>
    </source>
</evidence>
<evidence type="ECO:0000259" key="8">
    <source>
        <dbReference type="PROSITE" id="PS50893"/>
    </source>
</evidence>
<dbReference type="PROSITE" id="PS00211">
    <property type="entry name" value="ABC_TRANSPORTER_1"/>
    <property type="match status" value="1"/>
</dbReference>
<dbReference type="Pfam" id="PF00005">
    <property type="entry name" value="ABC_tran"/>
    <property type="match status" value="1"/>
</dbReference>
<keyword evidence="3" id="KW-0813">Transport</keyword>